<keyword evidence="3" id="KW-1185">Reference proteome</keyword>
<dbReference type="InterPro" id="IPR036457">
    <property type="entry name" value="PPM-type-like_dom_sf"/>
</dbReference>
<evidence type="ECO:0000313" key="3">
    <source>
        <dbReference type="Proteomes" id="UP000023435"/>
    </source>
</evidence>
<evidence type="ECO:0000313" key="2">
    <source>
        <dbReference type="EMBL" id="KWS04407.1"/>
    </source>
</evidence>
<dbReference type="Gene3D" id="3.60.40.10">
    <property type="entry name" value="PPM-type phosphatase domain"/>
    <property type="match status" value="1"/>
</dbReference>
<proteinExistence type="predicted"/>
<organism evidence="2 3">
    <name type="scientific">Lysobacter capsici AZ78</name>
    <dbReference type="NCBI Taxonomy" id="1444315"/>
    <lineage>
        <taxon>Bacteria</taxon>
        <taxon>Pseudomonadati</taxon>
        <taxon>Pseudomonadota</taxon>
        <taxon>Gammaproteobacteria</taxon>
        <taxon>Lysobacterales</taxon>
        <taxon>Lysobacteraceae</taxon>
        <taxon>Lysobacter</taxon>
    </lineage>
</organism>
<dbReference type="Proteomes" id="UP000023435">
    <property type="component" value="Unassembled WGS sequence"/>
</dbReference>
<feature type="domain" description="PPM-type phosphatase" evidence="1">
    <location>
        <begin position="19"/>
        <end position="221"/>
    </location>
</feature>
<dbReference type="EMBL" id="JAJA02000001">
    <property type="protein sequence ID" value="KWS04407.1"/>
    <property type="molecule type" value="Genomic_DNA"/>
</dbReference>
<evidence type="ECO:0000259" key="1">
    <source>
        <dbReference type="Pfam" id="PF13672"/>
    </source>
</evidence>
<dbReference type="InterPro" id="IPR001932">
    <property type="entry name" value="PPM-type_phosphatase-like_dom"/>
</dbReference>
<comment type="caution">
    <text evidence="2">The sequence shown here is derived from an EMBL/GenBank/DDBJ whole genome shotgun (WGS) entry which is preliminary data.</text>
</comment>
<sequence length="275" mass="29176">MGDHLMDIQDWRIVAASVIGTSHTKASLPCQDAHACAVLEGDVVVLIASDGAGSAKHAEVGASLAVSELMDSIRGHFDDGRDLASVTREIAHGWLENVSSRIAHQAELDGATVRDFACTILAAIVSPTHACCVQIGDGAIVMRNRGDYWAYVFWPQHGEYANTTAFVTEPEALASFEFMCSAQLVDEVAVFTDGLEALVLHFASKSVHGPFFDSSFRAVRALPEGGQDQDLSDKLGSYLGSAAICDRTDDDKTLLLASRTTAPAPVPAPESATEA</sequence>
<protein>
    <recommendedName>
        <fullName evidence="1">PPM-type phosphatase domain-containing protein</fullName>
    </recommendedName>
</protein>
<dbReference type="AlphaFoldDB" id="A0A108U8A2"/>
<gene>
    <name evidence="2" type="ORF">AZ78_1956</name>
</gene>
<accession>A0A108U8A2</accession>
<dbReference type="SUPFAM" id="SSF81606">
    <property type="entry name" value="PP2C-like"/>
    <property type="match status" value="1"/>
</dbReference>
<name>A0A108U8A2_9GAMM</name>
<dbReference type="Pfam" id="PF13672">
    <property type="entry name" value="PP2C_2"/>
    <property type="match status" value="1"/>
</dbReference>
<reference evidence="2 3" key="1">
    <citation type="journal article" date="2014" name="Genome Announc.">
        <title>Draft Genome Sequence of Lysobacter capsici AZ78, a Bacterium Antagonistic to Plant-Pathogenic Oomycetes.</title>
        <authorList>
            <person name="Puopolo G."/>
            <person name="Sonego P."/>
            <person name="Engelen K."/>
            <person name="Pertot I."/>
        </authorList>
    </citation>
    <scope>NUCLEOTIDE SEQUENCE [LARGE SCALE GENOMIC DNA]</scope>
    <source>
        <strain evidence="2 3">AZ78</strain>
    </source>
</reference>